<organism evidence="1 2">
    <name type="scientific">Lithocarpus litseifolius</name>
    <dbReference type="NCBI Taxonomy" id="425828"/>
    <lineage>
        <taxon>Eukaryota</taxon>
        <taxon>Viridiplantae</taxon>
        <taxon>Streptophyta</taxon>
        <taxon>Embryophyta</taxon>
        <taxon>Tracheophyta</taxon>
        <taxon>Spermatophyta</taxon>
        <taxon>Magnoliopsida</taxon>
        <taxon>eudicotyledons</taxon>
        <taxon>Gunneridae</taxon>
        <taxon>Pentapetalae</taxon>
        <taxon>rosids</taxon>
        <taxon>fabids</taxon>
        <taxon>Fagales</taxon>
        <taxon>Fagaceae</taxon>
        <taxon>Lithocarpus</taxon>
    </lineage>
</organism>
<evidence type="ECO:0000313" key="1">
    <source>
        <dbReference type="EMBL" id="KAK9997745.1"/>
    </source>
</evidence>
<dbReference type="EMBL" id="JAZDWU010000007">
    <property type="protein sequence ID" value="KAK9997745.1"/>
    <property type="molecule type" value="Genomic_DNA"/>
</dbReference>
<comment type="caution">
    <text evidence="1">The sequence shown here is derived from an EMBL/GenBank/DDBJ whole genome shotgun (WGS) entry which is preliminary data.</text>
</comment>
<reference evidence="1 2" key="1">
    <citation type="submission" date="2024-01" db="EMBL/GenBank/DDBJ databases">
        <title>A telomere-to-telomere, gap-free genome of sweet tea (Lithocarpus litseifolius).</title>
        <authorList>
            <person name="Zhou J."/>
        </authorList>
    </citation>
    <scope>NUCLEOTIDE SEQUENCE [LARGE SCALE GENOMIC DNA]</scope>
    <source>
        <strain evidence="1">Zhou-2022a</strain>
        <tissue evidence="1">Leaf</tissue>
    </source>
</reference>
<evidence type="ECO:0000313" key="2">
    <source>
        <dbReference type="Proteomes" id="UP001459277"/>
    </source>
</evidence>
<sequence>MDAQLVVDLLERNGGHPNGIGALVSECKAGLREIPMVQIQHCYRKIQMGVF</sequence>
<proteinExistence type="predicted"/>
<protein>
    <submittedName>
        <fullName evidence="1">Uncharacterized protein</fullName>
    </submittedName>
</protein>
<dbReference type="AlphaFoldDB" id="A0AAW2CHS8"/>
<gene>
    <name evidence="1" type="ORF">SO802_022431</name>
</gene>
<keyword evidence="2" id="KW-1185">Reference proteome</keyword>
<name>A0AAW2CHS8_9ROSI</name>
<dbReference type="Proteomes" id="UP001459277">
    <property type="component" value="Unassembled WGS sequence"/>
</dbReference>
<accession>A0AAW2CHS8</accession>